<dbReference type="GeneID" id="111100568"/>
<reference evidence="8 9" key="1">
    <citation type="submission" date="2025-04" db="UniProtKB">
        <authorList>
            <consortium name="RefSeq"/>
        </authorList>
    </citation>
    <scope>IDENTIFICATION</scope>
    <source>
        <tissue evidence="8 9">Whole sample</tissue>
    </source>
</reference>
<dbReference type="SUPFAM" id="SSF58038">
    <property type="entry name" value="SNARE fusion complex"/>
    <property type="match status" value="1"/>
</dbReference>
<feature type="compositionally biased region" description="Basic and acidic residues" evidence="6">
    <location>
        <begin position="24"/>
        <end position="39"/>
    </location>
</feature>
<keyword evidence="3" id="KW-0268">Exocytosis</keyword>
<dbReference type="KEGG" id="cvn:111100568"/>
<dbReference type="RefSeq" id="XP_022288284.1">
    <property type="nucleotide sequence ID" value="XM_022432576.1"/>
</dbReference>
<evidence type="ECO:0000256" key="3">
    <source>
        <dbReference type="ARBA" id="ARBA00022483"/>
    </source>
</evidence>
<comment type="function">
    <text evidence="5">Positively regulates a late step in synaptic vesicle exocytosis.</text>
</comment>
<dbReference type="Pfam" id="PF05835">
    <property type="entry name" value="Synaphin"/>
    <property type="match status" value="1"/>
</dbReference>
<sequence length="161" mass="17794">MAAFIAKQMVGNQLKSVKDKIIGAIGGDKEGEGESKEDGGGGGGGEDPEVEEMRREAERKRKEKHEKAEAEREELRQSIRDKYGLKKKVPEEEMMMNNDEGGRVGRKKKTPAELAAEANADSDDEEFAMPKNMDELKSKVQDIPQKLAQSVGEVTEKCSLQ</sequence>
<dbReference type="RefSeq" id="XP_022288279.1">
    <property type="nucleotide sequence ID" value="XM_022432571.1"/>
</dbReference>
<evidence type="ECO:0000256" key="4">
    <source>
        <dbReference type="ARBA" id="ARBA00022775"/>
    </source>
</evidence>
<dbReference type="RefSeq" id="XP_022288278.1">
    <property type="nucleotide sequence ID" value="XM_022432570.1"/>
</dbReference>
<evidence type="ECO:0000313" key="13">
    <source>
        <dbReference type="RefSeq" id="XP_022288284.1"/>
    </source>
</evidence>
<dbReference type="PANTHER" id="PTHR16705">
    <property type="entry name" value="COMPLEXIN"/>
    <property type="match status" value="1"/>
</dbReference>
<dbReference type="GO" id="GO:0019905">
    <property type="term" value="F:syntaxin binding"/>
    <property type="evidence" value="ECO:0007669"/>
    <property type="project" value="InterPro"/>
</dbReference>
<accession>A0A8B8AEB8</accession>
<evidence type="ECO:0000313" key="8">
    <source>
        <dbReference type="RefSeq" id="XP_022288278.1"/>
    </source>
</evidence>
<feature type="compositionally biased region" description="Basic and acidic residues" evidence="6">
    <location>
        <begin position="51"/>
        <end position="91"/>
    </location>
</feature>
<dbReference type="GO" id="GO:0016079">
    <property type="term" value="P:synaptic vesicle exocytosis"/>
    <property type="evidence" value="ECO:0007669"/>
    <property type="project" value="TreeGrafter"/>
</dbReference>
<dbReference type="Gene3D" id="1.20.5.580">
    <property type="entry name" value="Single Helix bin"/>
    <property type="match status" value="1"/>
</dbReference>
<dbReference type="RefSeq" id="XP_022288281.1">
    <property type="nucleotide sequence ID" value="XM_022432573.1"/>
</dbReference>
<evidence type="ECO:0000313" key="12">
    <source>
        <dbReference type="RefSeq" id="XP_022288283.1"/>
    </source>
</evidence>
<gene>
    <name evidence="8 9 10 11 12 13" type="primary">LOC111100568</name>
</gene>
<evidence type="ECO:0000256" key="1">
    <source>
        <dbReference type="ARBA" id="ARBA00005396"/>
    </source>
</evidence>
<dbReference type="Proteomes" id="UP000694844">
    <property type="component" value="Chromosome 6"/>
</dbReference>
<dbReference type="InterPro" id="IPR008849">
    <property type="entry name" value="Synaphin"/>
</dbReference>
<dbReference type="RefSeq" id="XP_022288283.1">
    <property type="nucleotide sequence ID" value="XM_022432575.1"/>
</dbReference>
<evidence type="ECO:0000256" key="2">
    <source>
        <dbReference type="ARBA" id="ARBA00022448"/>
    </source>
</evidence>
<organism evidence="7 9">
    <name type="scientific">Crassostrea virginica</name>
    <name type="common">Eastern oyster</name>
    <dbReference type="NCBI Taxonomy" id="6565"/>
    <lineage>
        <taxon>Eukaryota</taxon>
        <taxon>Metazoa</taxon>
        <taxon>Spiralia</taxon>
        <taxon>Lophotrochozoa</taxon>
        <taxon>Mollusca</taxon>
        <taxon>Bivalvia</taxon>
        <taxon>Autobranchia</taxon>
        <taxon>Pteriomorphia</taxon>
        <taxon>Ostreida</taxon>
        <taxon>Ostreoidea</taxon>
        <taxon>Ostreidae</taxon>
        <taxon>Crassostrea</taxon>
    </lineage>
</organism>
<dbReference type="OrthoDB" id="6229630at2759"/>
<dbReference type="GO" id="GO:0043195">
    <property type="term" value="C:terminal bouton"/>
    <property type="evidence" value="ECO:0007669"/>
    <property type="project" value="TreeGrafter"/>
</dbReference>
<evidence type="ECO:0000313" key="7">
    <source>
        <dbReference type="Proteomes" id="UP000694844"/>
    </source>
</evidence>
<dbReference type="PANTHER" id="PTHR16705:SF4">
    <property type="entry name" value="COMPLEXIN"/>
    <property type="match status" value="1"/>
</dbReference>
<evidence type="ECO:0000313" key="10">
    <source>
        <dbReference type="RefSeq" id="XP_022288281.1"/>
    </source>
</evidence>
<evidence type="ECO:0000256" key="6">
    <source>
        <dbReference type="SAM" id="MobiDB-lite"/>
    </source>
</evidence>
<keyword evidence="4" id="KW-0532">Neurotransmitter transport</keyword>
<proteinExistence type="inferred from homology"/>
<keyword evidence="2" id="KW-0813">Transport</keyword>
<feature type="region of interest" description="Disordered" evidence="6">
    <location>
        <begin position="24"/>
        <end position="125"/>
    </location>
</feature>
<dbReference type="AlphaFoldDB" id="A0A8B8AEB8"/>
<dbReference type="GO" id="GO:0031201">
    <property type="term" value="C:SNARE complex"/>
    <property type="evidence" value="ECO:0007669"/>
    <property type="project" value="TreeGrafter"/>
</dbReference>
<evidence type="ECO:0000313" key="9">
    <source>
        <dbReference type="RefSeq" id="XP_022288279.1"/>
    </source>
</evidence>
<evidence type="ECO:0000256" key="5">
    <source>
        <dbReference type="ARBA" id="ARBA00037297"/>
    </source>
</evidence>
<dbReference type="RefSeq" id="XP_022288282.1">
    <property type="nucleotide sequence ID" value="XM_022432574.1"/>
</dbReference>
<name>A0A8B8AEB8_CRAVI</name>
<evidence type="ECO:0000313" key="11">
    <source>
        <dbReference type="RefSeq" id="XP_022288282.1"/>
    </source>
</evidence>
<protein>
    <submittedName>
        <fullName evidence="8 9">Complexin-like isoform X1</fullName>
    </submittedName>
</protein>
<keyword evidence="7" id="KW-1185">Reference proteome</keyword>
<dbReference type="GO" id="GO:0046928">
    <property type="term" value="P:regulation of neurotransmitter secretion"/>
    <property type="evidence" value="ECO:0007669"/>
    <property type="project" value="TreeGrafter"/>
</dbReference>
<comment type="similarity">
    <text evidence="1">Belongs to the complexin/synaphin family.</text>
</comment>